<dbReference type="PANTHER" id="PTHR45766">
    <property type="entry name" value="DNA ANNEALING HELICASE AND ENDONUCLEASE ZRANB3 FAMILY MEMBER"/>
    <property type="match status" value="1"/>
</dbReference>
<comment type="caution">
    <text evidence="3">The sequence shown here is derived from an EMBL/GenBank/DDBJ whole genome shotgun (WGS) entry which is preliminary data.</text>
</comment>
<organism evidence="3">
    <name type="scientific">marine sediment metagenome</name>
    <dbReference type="NCBI Taxonomy" id="412755"/>
    <lineage>
        <taxon>unclassified sequences</taxon>
        <taxon>metagenomes</taxon>
        <taxon>ecological metagenomes</taxon>
    </lineage>
</organism>
<reference evidence="3" key="1">
    <citation type="journal article" date="2014" name="Front. Microbiol.">
        <title>High frequency of phylogenetically diverse reductive dehalogenase-homologous genes in deep subseafloor sedimentary metagenomes.</title>
        <authorList>
            <person name="Kawai M."/>
            <person name="Futagami T."/>
            <person name="Toyoda A."/>
            <person name="Takaki Y."/>
            <person name="Nishi S."/>
            <person name="Hori S."/>
            <person name="Arai W."/>
            <person name="Tsubouchi T."/>
            <person name="Morono Y."/>
            <person name="Uchiyama I."/>
            <person name="Ito T."/>
            <person name="Fujiyama A."/>
            <person name="Inagaki F."/>
            <person name="Takami H."/>
        </authorList>
    </citation>
    <scope>NUCLEOTIDE SEQUENCE</scope>
    <source>
        <strain evidence="3">Expedition CK06-06</strain>
    </source>
</reference>
<evidence type="ECO:0000256" key="1">
    <source>
        <dbReference type="ARBA" id="ARBA00022801"/>
    </source>
</evidence>
<dbReference type="InterPro" id="IPR038718">
    <property type="entry name" value="SNF2-like_sf"/>
</dbReference>
<dbReference type="Gene3D" id="3.40.50.10810">
    <property type="entry name" value="Tandem AAA-ATPase domain"/>
    <property type="match status" value="1"/>
</dbReference>
<feature type="domain" description="Helicase ATP-binding" evidence="2">
    <location>
        <begin position="115"/>
        <end position="251"/>
    </location>
</feature>
<name>X1B7F2_9ZZZZ</name>
<dbReference type="PROSITE" id="PS51192">
    <property type="entry name" value="HELICASE_ATP_BIND_1"/>
    <property type="match status" value="1"/>
</dbReference>
<dbReference type="InterPro" id="IPR027417">
    <property type="entry name" value="P-loop_NTPase"/>
</dbReference>
<dbReference type="EMBL" id="BART01027213">
    <property type="protein sequence ID" value="GAG91005.1"/>
    <property type="molecule type" value="Genomic_DNA"/>
</dbReference>
<gene>
    <name evidence="3" type="ORF">S01H4_48298</name>
</gene>
<dbReference type="SMART" id="SM00487">
    <property type="entry name" value="DEXDc"/>
    <property type="match status" value="1"/>
</dbReference>
<evidence type="ECO:0000313" key="3">
    <source>
        <dbReference type="EMBL" id="GAG91005.1"/>
    </source>
</evidence>
<proteinExistence type="predicted"/>
<feature type="non-terminal residue" evidence="3">
    <location>
        <position position="251"/>
    </location>
</feature>
<dbReference type="InterPro" id="IPR014001">
    <property type="entry name" value="Helicase_ATP-bd"/>
</dbReference>
<dbReference type="SUPFAM" id="SSF52540">
    <property type="entry name" value="P-loop containing nucleoside triphosphate hydrolases"/>
    <property type="match status" value="1"/>
</dbReference>
<evidence type="ECO:0000259" key="2">
    <source>
        <dbReference type="PROSITE" id="PS51192"/>
    </source>
</evidence>
<accession>X1B7F2</accession>
<dbReference type="InterPro" id="IPR057342">
    <property type="entry name" value="DEXDc_RapA"/>
</dbReference>
<dbReference type="CDD" id="cd18011">
    <property type="entry name" value="DEXDc_RapA"/>
    <property type="match status" value="1"/>
</dbReference>
<keyword evidence="1" id="KW-0378">Hydrolase</keyword>
<sequence>MSINSNNIKQGTIIKGPNWPEPVEIKLIEEAGNYIHLVGATTNTRQHIDQLISKEEFSQFELDQFQTNFTEESWKVFLALETTRYRYASMYDPLIAMNTSKIDPLPHQIEAVYEYILKKPRIRFMIADDPGAGKTIMAGLLIKELKIRSLVKRILIVAPGHLKDQWRRELKDRFEEIFIPVGRQYIDSLFGQNVWMRENQIITSIDFAKREDVLPSIAAAHFDMIIVDEAHKMSAYRYGEKIDKTSRYKLV</sequence>
<dbReference type="GO" id="GO:0005524">
    <property type="term" value="F:ATP binding"/>
    <property type="evidence" value="ECO:0007669"/>
    <property type="project" value="InterPro"/>
</dbReference>
<dbReference type="InterPro" id="IPR006935">
    <property type="entry name" value="Helicase/UvrB_N"/>
</dbReference>
<dbReference type="PANTHER" id="PTHR45766:SF6">
    <property type="entry name" value="SWI_SNF-RELATED MATRIX-ASSOCIATED ACTIN-DEPENDENT REGULATOR OF CHROMATIN SUBFAMILY A-LIKE PROTEIN 1"/>
    <property type="match status" value="1"/>
</dbReference>
<dbReference type="Pfam" id="PF04851">
    <property type="entry name" value="ResIII"/>
    <property type="match status" value="1"/>
</dbReference>
<dbReference type="GO" id="GO:0003677">
    <property type="term" value="F:DNA binding"/>
    <property type="evidence" value="ECO:0007669"/>
    <property type="project" value="InterPro"/>
</dbReference>
<dbReference type="GO" id="GO:0016787">
    <property type="term" value="F:hydrolase activity"/>
    <property type="evidence" value="ECO:0007669"/>
    <property type="project" value="UniProtKB-KW"/>
</dbReference>
<protein>
    <recommendedName>
        <fullName evidence="2">Helicase ATP-binding domain-containing protein</fullName>
    </recommendedName>
</protein>
<dbReference type="AlphaFoldDB" id="X1B7F2"/>